<evidence type="ECO:0000313" key="3">
    <source>
        <dbReference type="Proteomes" id="UP000291189"/>
    </source>
</evidence>
<evidence type="ECO:0008006" key="4">
    <source>
        <dbReference type="Google" id="ProtNLM"/>
    </source>
</evidence>
<comment type="caution">
    <text evidence="2">The sequence shown here is derived from an EMBL/GenBank/DDBJ whole genome shotgun (WGS) entry which is preliminary data.</text>
</comment>
<dbReference type="Proteomes" id="UP000291189">
    <property type="component" value="Unassembled WGS sequence"/>
</dbReference>
<keyword evidence="3" id="KW-1185">Reference proteome</keyword>
<name>A0A4Q5IST2_9ACTN</name>
<sequence>MRSALDRLVSWTGLALALVLLVAGGLLTWASVFIGDQVQQQLSAQDIVMPEGEALSSLPEEDAAALEEYAGSPLDSGPEARAYADHYILAHMNAASEGRTYSEVSGEFLSLSDEEKASEEGQALGQLRQTLFMGNTLRGLLLYGFAFATVGTIAGIAAVTAFVAAAALLFLALLGLRHARQVTTVQAPIAQPVTV</sequence>
<evidence type="ECO:0000313" key="2">
    <source>
        <dbReference type="EMBL" id="RYU08854.1"/>
    </source>
</evidence>
<gene>
    <name evidence="2" type="ORF">ETU37_22595</name>
</gene>
<feature type="transmembrane region" description="Helical" evidence="1">
    <location>
        <begin position="140"/>
        <end position="173"/>
    </location>
</feature>
<keyword evidence="1" id="KW-0812">Transmembrane</keyword>
<protein>
    <recommendedName>
        <fullName evidence="4">Aromatic ring-opening dioxygenase LigA</fullName>
    </recommendedName>
</protein>
<dbReference type="AlphaFoldDB" id="A0A4Q5IST2"/>
<reference evidence="2 3" key="1">
    <citation type="submission" date="2019-01" db="EMBL/GenBank/DDBJ databases">
        <title>Nocardioides guangzhouensis sp. nov., an actinobacterium isolated from soil.</title>
        <authorList>
            <person name="Fu Y."/>
            <person name="Cai Y."/>
            <person name="Lin Z."/>
            <person name="Chen P."/>
        </authorList>
    </citation>
    <scope>NUCLEOTIDE SEQUENCE [LARGE SCALE GENOMIC DNA]</scope>
    <source>
        <strain evidence="2 3">NBRC 105384</strain>
    </source>
</reference>
<organism evidence="2 3">
    <name type="scientific">Nocardioides iriomotensis</name>
    <dbReference type="NCBI Taxonomy" id="715784"/>
    <lineage>
        <taxon>Bacteria</taxon>
        <taxon>Bacillati</taxon>
        <taxon>Actinomycetota</taxon>
        <taxon>Actinomycetes</taxon>
        <taxon>Propionibacteriales</taxon>
        <taxon>Nocardioidaceae</taxon>
        <taxon>Nocardioides</taxon>
    </lineage>
</organism>
<keyword evidence="1" id="KW-1133">Transmembrane helix</keyword>
<evidence type="ECO:0000256" key="1">
    <source>
        <dbReference type="SAM" id="Phobius"/>
    </source>
</evidence>
<dbReference type="OrthoDB" id="3378428at2"/>
<dbReference type="RefSeq" id="WP_129989700.1">
    <property type="nucleotide sequence ID" value="NZ_SDPU01000037.1"/>
</dbReference>
<keyword evidence="1" id="KW-0472">Membrane</keyword>
<dbReference type="EMBL" id="SDPU01000037">
    <property type="protein sequence ID" value="RYU08854.1"/>
    <property type="molecule type" value="Genomic_DNA"/>
</dbReference>
<accession>A0A4Q5IST2</accession>
<proteinExistence type="predicted"/>